<sequence length="84" mass="10283">MIWMAFFDTNSLIIHSQYNSEIEDLENEKDYYYKEIEKDKKAIEELSQEDGLETFAREQYYMKKDNEDIYIIEYQDSLKTNTNE</sequence>
<dbReference type="RefSeq" id="WP_106689160.1">
    <property type="nucleotide sequence ID" value="NZ_CAXQEU010000092.1"/>
</dbReference>
<evidence type="ECO:0000313" key="2">
    <source>
        <dbReference type="EMBL" id="MDA0177096.1"/>
    </source>
</evidence>
<feature type="coiled-coil region" evidence="1">
    <location>
        <begin position="15"/>
        <end position="42"/>
    </location>
</feature>
<comment type="caution">
    <text evidence="2">The sequence shown here is derived from an EMBL/GenBank/DDBJ whole genome shotgun (WGS) entry which is preliminary data.</text>
</comment>
<gene>
    <name evidence="2" type="ORF">OOZ35_06265</name>
</gene>
<reference evidence="2" key="1">
    <citation type="submission" date="2022-11" db="EMBL/GenBank/DDBJ databases">
        <title>Refractory cell wall polysaccharides provide important carbon source for microbial heterotrophs in the hadal ocean.</title>
        <authorList>
            <person name="Zhu X."/>
        </authorList>
    </citation>
    <scope>NUCLEOTIDE SEQUENCE</scope>
    <source>
        <strain evidence="2">MTRN7</strain>
    </source>
</reference>
<dbReference type="Proteomes" id="UP001149142">
    <property type="component" value="Unassembled WGS sequence"/>
</dbReference>
<proteinExistence type="predicted"/>
<evidence type="ECO:0000313" key="3">
    <source>
        <dbReference type="Proteomes" id="UP001149142"/>
    </source>
</evidence>
<dbReference type="InterPro" id="IPR007060">
    <property type="entry name" value="FtsL/DivIC"/>
</dbReference>
<name>A0ABT4RZY5_9FLAO</name>
<keyword evidence="3" id="KW-1185">Reference proteome</keyword>
<dbReference type="EMBL" id="JAPFGC010000002">
    <property type="protein sequence ID" value="MDA0177096.1"/>
    <property type="molecule type" value="Genomic_DNA"/>
</dbReference>
<dbReference type="Pfam" id="PF04977">
    <property type="entry name" value="DivIC"/>
    <property type="match status" value="1"/>
</dbReference>
<accession>A0ABT4RZY5</accession>
<evidence type="ECO:0000256" key="1">
    <source>
        <dbReference type="SAM" id="Coils"/>
    </source>
</evidence>
<protein>
    <submittedName>
        <fullName evidence="2">Septum formation initiator family protein</fullName>
    </submittedName>
</protein>
<keyword evidence="1" id="KW-0175">Coiled coil</keyword>
<organism evidence="2 3">
    <name type="scientific">Mesoflavibacter profundi</name>
    <dbReference type="NCBI Taxonomy" id="2708110"/>
    <lineage>
        <taxon>Bacteria</taxon>
        <taxon>Pseudomonadati</taxon>
        <taxon>Bacteroidota</taxon>
        <taxon>Flavobacteriia</taxon>
        <taxon>Flavobacteriales</taxon>
        <taxon>Flavobacteriaceae</taxon>
        <taxon>Mesoflavibacter</taxon>
    </lineage>
</organism>